<sequence>MDLTSWSWAFILQQDGDVELADVELPAEWEEANWSHIVAQVVADTVESSWTCRKYVVLISGLPGAGKSALSEVLAREFREALREKPNKDGSSRLVRVCSSSFDEVHAVCAATRDPTPATFAEKDIAFSLQAADVVIIDEMNLTESERKPILDTVTTQLSDMKCDGEVCMVKLSCRDESHAFEFYTRSWRSLSDDELRARFQKYVADSSEDMTNVYTVDPNI</sequence>
<dbReference type="EMBL" id="QXFU01005816">
    <property type="protein sequence ID" value="KAE8962977.1"/>
    <property type="molecule type" value="Genomic_DNA"/>
</dbReference>
<reference evidence="1 2" key="1">
    <citation type="submission" date="2018-09" db="EMBL/GenBank/DDBJ databases">
        <title>Genomic investigation of the strawberry pathogen Phytophthora fragariae indicates pathogenicity is determined by transcriptional variation in three key races.</title>
        <authorList>
            <person name="Adams T.M."/>
            <person name="Armitage A.D."/>
            <person name="Sobczyk M.K."/>
            <person name="Bates H.J."/>
            <person name="Dunwell J.M."/>
            <person name="Nellist C.F."/>
            <person name="Harrison R.J."/>
        </authorList>
    </citation>
    <scope>NUCLEOTIDE SEQUENCE [LARGE SCALE GENOMIC DNA]</scope>
    <source>
        <strain evidence="1 2">SCRP324</strain>
    </source>
</reference>
<dbReference type="InterPro" id="IPR027417">
    <property type="entry name" value="P-loop_NTPase"/>
</dbReference>
<proteinExistence type="predicted"/>
<evidence type="ECO:0008006" key="3">
    <source>
        <dbReference type="Google" id="ProtNLM"/>
    </source>
</evidence>
<organism evidence="1 2">
    <name type="scientific">Phytophthora rubi</name>
    <dbReference type="NCBI Taxonomy" id="129364"/>
    <lineage>
        <taxon>Eukaryota</taxon>
        <taxon>Sar</taxon>
        <taxon>Stramenopiles</taxon>
        <taxon>Oomycota</taxon>
        <taxon>Peronosporomycetes</taxon>
        <taxon>Peronosporales</taxon>
        <taxon>Peronosporaceae</taxon>
        <taxon>Phytophthora</taxon>
    </lineage>
</organism>
<dbReference type="OrthoDB" id="145969at2759"/>
<protein>
    <recommendedName>
        <fullName evidence="3">ATPase AAA-type core domain-containing protein</fullName>
    </recommendedName>
</protein>
<accession>A0A6A3H193</accession>
<dbReference type="Proteomes" id="UP000435112">
    <property type="component" value="Unassembled WGS sequence"/>
</dbReference>
<dbReference type="AlphaFoldDB" id="A0A6A3H193"/>
<evidence type="ECO:0000313" key="1">
    <source>
        <dbReference type="EMBL" id="KAE8962977.1"/>
    </source>
</evidence>
<dbReference type="SUPFAM" id="SSF52540">
    <property type="entry name" value="P-loop containing nucleoside triphosphate hydrolases"/>
    <property type="match status" value="1"/>
</dbReference>
<comment type="caution">
    <text evidence="1">The sequence shown here is derived from an EMBL/GenBank/DDBJ whole genome shotgun (WGS) entry which is preliminary data.</text>
</comment>
<dbReference type="Gene3D" id="3.40.50.300">
    <property type="entry name" value="P-loop containing nucleotide triphosphate hydrolases"/>
    <property type="match status" value="1"/>
</dbReference>
<evidence type="ECO:0000313" key="2">
    <source>
        <dbReference type="Proteomes" id="UP000435112"/>
    </source>
</evidence>
<name>A0A6A3H193_9STRA</name>
<gene>
    <name evidence="1" type="ORF">PR002_g29433</name>
</gene>